<evidence type="ECO:0000256" key="3">
    <source>
        <dbReference type="ARBA" id="ARBA00022553"/>
    </source>
</evidence>
<keyword evidence="13" id="KW-1185">Reference proteome</keyword>
<name>A0ABS8PF21_9PSEU</name>
<dbReference type="InterPro" id="IPR003594">
    <property type="entry name" value="HATPase_dom"/>
</dbReference>
<dbReference type="InterPro" id="IPR005467">
    <property type="entry name" value="His_kinase_dom"/>
</dbReference>
<keyword evidence="6" id="KW-0418">Kinase</keyword>
<dbReference type="PROSITE" id="PS50109">
    <property type="entry name" value="HIS_KIN"/>
    <property type="match status" value="1"/>
</dbReference>
<dbReference type="RefSeq" id="WP_230738723.1">
    <property type="nucleotide sequence ID" value="NZ_JAJNDB010000006.1"/>
</dbReference>
<dbReference type="EC" id="2.7.13.3" evidence="2"/>
<feature type="transmembrane region" description="Helical" evidence="10">
    <location>
        <begin position="107"/>
        <end position="129"/>
    </location>
</feature>
<feature type="compositionally biased region" description="Basic and acidic residues" evidence="9">
    <location>
        <begin position="674"/>
        <end position="685"/>
    </location>
</feature>
<feature type="compositionally biased region" description="Low complexity" evidence="9">
    <location>
        <begin position="603"/>
        <end position="620"/>
    </location>
</feature>
<proteinExistence type="predicted"/>
<dbReference type="PANTHER" id="PTHR45436">
    <property type="entry name" value="SENSOR HISTIDINE KINASE YKOH"/>
    <property type="match status" value="1"/>
</dbReference>
<keyword evidence="7 10" id="KW-1133">Transmembrane helix</keyword>
<comment type="caution">
    <text evidence="12">The sequence shown here is derived from an EMBL/GenBank/DDBJ whole genome shotgun (WGS) entry which is preliminary data.</text>
</comment>
<gene>
    <name evidence="12" type="ORF">LQ327_26135</name>
</gene>
<evidence type="ECO:0000256" key="7">
    <source>
        <dbReference type="ARBA" id="ARBA00022989"/>
    </source>
</evidence>
<keyword evidence="12" id="KW-0067">ATP-binding</keyword>
<feature type="region of interest" description="Disordered" evidence="9">
    <location>
        <begin position="454"/>
        <end position="685"/>
    </location>
</feature>
<dbReference type="InterPro" id="IPR036890">
    <property type="entry name" value="HATPase_C_sf"/>
</dbReference>
<feature type="transmembrane region" description="Helical" evidence="10">
    <location>
        <begin position="12"/>
        <end position="31"/>
    </location>
</feature>
<keyword evidence="10" id="KW-0472">Membrane</keyword>
<feature type="compositionally biased region" description="Polar residues" evidence="9">
    <location>
        <begin position="523"/>
        <end position="535"/>
    </location>
</feature>
<evidence type="ECO:0000259" key="11">
    <source>
        <dbReference type="PROSITE" id="PS50109"/>
    </source>
</evidence>
<protein>
    <recommendedName>
        <fullName evidence="2">histidine kinase</fullName>
        <ecNumber evidence="2">2.7.13.3</ecNumber>
    </recommendedName>
</protein>
<evidence type="ECO:0000313" key="13">
    <source>
        <dbReference type="Proteomes" id="UP001199469"/>
    </source>
</evidence>
<comment type="catalytic activity">
    <reaction evidence="1">
        <text>ATP + protein L-histidine = ADP + protein N-phospho-L-histidine.</text>
        <dbReference type="EC" id="2.7.13.3"/>
    </reaction>
</comment>
<dbReference type="InterPro" id="IPR050428">
    <property type="entry name" value="TCS_sensor_his_kinase"/>
</dbReference>
<feature type="transmembrane region" description="Helical" evidence="10">
    <location>
        <begin position="68"/>
        <end position="101"/>
    </location>
</feature>
<keyword evidence="8" id="KW-0175">Coiled coil</keyword>
<evidence type="ECO:0000256" key="4">
    <source>
        <dbReference type="ARBA" id="ARBA00022679"/>
    </source>
</evidence>
<evidence type="ECO:0000256" key="5">
    <source>
        <dbReference type="ARBA" id="ARBA00022692"/>
    </source>
</evidence>
<keyword evidence="12" id="KW-0547">Nucleotide-binding</keyword>
<keyword evidence="5 10" id="KW-0812">Transmembrane</keyword>
<evidence type="ECO:0000256" key="9">
    <source>
        <dbReference type="SAM" id="MobiDB-lite"/>
    </source>
</evidence>
<dbReference type="Gene3D" id="3.30.565.10">
    <property type="entry name" value="Histidine kinase-like ATPase, C-terminal domain"/>
    <property type="match status" value="1"/>
</dbReference>
<dbReference type="Pfam" id="PF02518">
    <property type="entry name" value="HATPase_c"/>
    <property type="match status" value="1"/>
</dbReference>
<dbReference type="EMBL" id="JAJNDB010000006">
    <property type="protein sequence ID" value="MCD2196855.1"/>
    <property type="molecule type" value="Genomic_DNA"/>
</dbReference>
<dbReference type="SUPFAM" id="SSF55874">
    <property type="entry name" value="ATPase domain of HSP90 chaperone/DNA topoisomerase II/histidine kinase"/>
    <property type="match status" value="1"/>
</dbReference>
<feature type="compositionally biased region" description="Low complexity" evidence="9">
    <location>
        <begin position="658"/>
        <end position="673"/>
    </location>
</feature>
<evidence type="ECO:0000256" key="8">
    <source>
        <dbReference type="SAM" id="Coils"/>
    </source>
</evidence>
<feature type="transmembrane region" description="Helical" evidence="10">
    <location>
        <begin position="37"/>
        <end position="56"/>
    </location>
</feature>
<sequence length="685" mass="72809">MLSDAEWRRRHHFLLWVLGLHIPFLAVFGLAMGWSVLVVGAIAGYLALIVLAAALVRRRHPASWLVTLGLTSCSVALVCLSHGAIEAHFHFFVIVGFLALYQDWFPFLWNIAFTVVSHGVGAAFAPDLIFDHHAGQTYPWLWALIHGVSVLAACVGVLVFWRFSEDVQIQRTELTRRLTEAELNKKQFTSDLLLNLARRNQSMFARQLEIINDLEDKERDPDVLGDLFRLDHLATRVRRNAENLLVLSGEQPARVWSEPVPLRDVVRAAIAETEDLDRVVFSVDEHLEIVGSAVADLTHLLAELTENAVHFSPPTSTVTMQSRAYAWVSGSHLLVIEDTGVGMPAEDLAAANELLAEPQDVDLSASRRLGFHVVTRLAQRHDVEVSLAPTPGSGVTAVIILPPALFASSMTPPRGSVRPALLSGAQSEKVSAPSAETFSASRLGEPAEMAPITVGVNGRHGWPGAPDVEHAGRREAGRTATHASEDRRLVSAPGLVGAGPVSALSPVPATRRTGKDRHDPASDPTTGPVRTSGLPTRTPGRTALIRPKVVPPPPLGGDGTTAARDGATADAPAPRRSTEGGAGGRPTLKRRVPQSHLASELTSPGAAPSASAPPAGSRPAGPGPDMPDTGALDALSRYQASRQRAHAEIDGTDGPDGAGSPDHPGAGPDGDPAGSDRSDPKGPQE</sequence>
<feature type="compositionally biased region" description="Basic and acidic residues" evidence="9">
    <location>
        <begin position="467"/>
        <end position="489"/>
    </location>
</feature>
<dbReference type="PANTHER" id="PTHR45436:SF5">
    <property type="entry name" value="SENSOR HISTIDINE KINASE TRCS"/>
    <property type="match status" value="1"/>
</dbReference>
<organism evidence="12 13">
    <name type="scientific">Actinomycetospora endophytica</name>
    <dbReference type="NCBI Taxonomy" id="2291215"/>
    <lineage>
        <taxon>Bacteria</taxon>
        <taxon>Bacillati</taxon>
        <taxon>Actinomycetota</taxon>
        <taxon>Actinomycetes</taxon>
        <taxon>Pseudonocardiales</taxon>
        <taxon>Pseudonocardiaceae</taxon>
        <taxon>Actinomycetospora</taxon>
    </lineage>
</organism>
<dbReference type="SMART" id="SM00387">
    <property type="entry name" value="HATPase_c"/>
    <property type="match status" value="1"/>
</dbReference>
<dbReference type="Proteomes" id="UP001199469">
    <property type="component" value="Unassembled WGS sequence"/>
</dbReference>
<dbReference type="GO" id="GO:0005524">
    <property type="term" value="F:ATP binding"/>
    <property type="evidence" value="ECO:0007669"/>
    <property type="project" value="UniProtKB-KW"/>
</dbReference>
<feature type="domain" description="Histidine kinase" evidence="11">
    <location>
        <begin position="297"/>
        <end position="405"/>
    </location>
</feature>
<feature type="compositionally biased region" description="Low complexity" evidence="9">
    <location>
        <begin position="560"/>
        <end position="575"/>
    </location>
</feature>
<feature type="coiled-coil region" evidence="8">
    <location>
        <begin position="164"/>
        <end position="191"/>
    </location>
</feature>
<keyword evidence="4" id="KW-0808">Transferase</keyword>
<reference evidence="12 13" key="1">
    <citation type="submission" date="2021-11" db="EMBL/GenBank/DDBJ databases">
        <title>Draft genome sequence of Actinomycetospora sp. SF1 isolated from the rhizosphere soil.</title>
        <authorList>
            <person name="Duangmal K."/>
            <person name="Chantavorakit T."/>
        </authorList>
    </citation>
    <scope>NUCLEOTIDE SEQUENCE [LARGE SCALE GENOMIC DNA]</scope>
    <source>
        <strain evidence="12 13">TBRC 5722</strain>
    </source>
</reference>
<evidence type="ECO:0000256" key="1">
    <source>
        <dbReference type="ARBA" id="ARBA00000085"/>
    </source>
</evidence>
<evidence type="ECO:0000256" key="10">
    <source>
        <dbReference type="SAM" id="Phobius"/>
    </source>
</evidence>
<evidence type="ECO:0000256" key="6">
    <source>
        <dbReference type="ARBA" id="ARBA00022777"/>
    </source>
</evidence>
<evidence type="ECO:0000313" key="12">
    <source>
        <dbReference type="EMBL" id="MCD2196855.1"/>
    </source>
</evidence>
<keyword evidence="3" id="KW-0597">Phosphoprotein</keyword>
<feature type="transmembrane region" description="Helical" evidence="10">
    <location>
        <begin position="141"/>
        <end position="161"/>
    </location>
</feature>
<evidence type="ECO:0000256" key="2">
    <source>
        <dbReference type="ARBA" id="ARBA00012438"/>
    </source>
</evidence>
<accession>A0ABS8PF21</accession>